<accession>A0A9N9K4Y9</accession>
<feature type="non-terminal residue" evidence="1">
    <location>
        <position position="145"/>
    </location>
</feature>
<sequence length="145" mass="17042">MIELAKYLILASIILIYNYLIDKLTKHHNNPNYSHEIIIASKDFINGIKATILQIYKNNYESSSYEATNYDQDNIDNDNDLLLDYIYKKKQKINQQNEVELYLEASWAMRKQDILQYIPVERIFSERTDLISVKRCGLSADSIRA</sequence>
<keyword evidence="2" id="KW-1185">Reference proteome</keyword>
<gene>
    <name evidence="1" type="ORF">CPELLU_LOCUS18702</name>
</gene>
<dbReference type="OrthoDB" id="2432695at2759"/>
<name>A0A9N9K4Y9_9GLOM</name>
<organism evidence="1 2">
    <name type="scientific">Cetraspora pellucida</name>
    <dbReference type="NCBI Taxonomy" id="1433469"/>
    <lineage>
        <taxon>Eukaryota</taxon>
        <taxon>Fungi</taxon>
        <taxon>Fungi incertae sedis</taxon>
        <taxon>Mucoromycota</taxon>
        <taxon>Glomeromycotina</taxon>
        <taxon>Glomeromycetes</taxon>
        <taxon>Diversisporales</taxon>
        <taxon>Gigasporaceae</taxon>
        <taxon>Cetraspora</taxon>
    </lineage>
</organism>
<protein>
    <submittedName>
        <fullName evidence="1">12258_t:CDS:1</fullName>
    </submittedName>
</protein>
<dbReference type="Proteomes" id="UP000789759">
    <property type="component" value="Unassembled WGS sequence"/>
</dbReference>
<reference evidence="1" key="1">
    <citation type="submission" date="2021-06" db="EMBL/GenBank/DDBJ databases">
        <authorList>
            <person name="Kallberg Y."/>
            <person name="Tangrot J."/>
            <person name="Rosling A."/>
        </authorList>
    </citation>
    <scope>NUCLEOTIDE SEQUENCE</scope>
    <source>
        <strain evidence="1">FL966</strain>
    </source>
</reference>
<evidence type="ECO:0000313" key="1">
    <source>
        <dbReference type="EMBL" id="CAG8811478.1"/>
    </source>
</evidence>
<dbReference type="AlphaFoldDB" id="A0A9N9K4Y9"/>
<comment type="caution">
    <text evidence="1">The sequence shown here is derived from an EMBL/GenBank/DDBJ whole genome shotgun (WGS) entry which is preliminary data.</text>
</comment>
<proteinExistence type="predicted"/>
<dbReference type="EMBL" id="CAJVQA010038883">
    <property type="protein sequence ID" value="CAG8811478.1"/>
    <property type="molecule type" value="Genomic_DNA"/>
</dbReference>
<evidence type="ECO:0000313" key="2">
    <source>
        <dbReference type="Proteomes" id="UP000789759"/>
    </source>
</evidence>